<keyword evidence="3" id="KW-1185">Reference proteome</keyword>
<evidence type="ECO:0000256" key="1">
    <source>
        <dbReference type="SAM" id="MobiDB-lite"/>
    </source>
</evidence>
<accession>A0A1H9CIX4</accession>
<gene>
    <name evidence="2" type="ORF">SAMN05216548_102152</name>
</gene>
<protein>
    <recommendedName>
        <fullName evidence="4">N-acetyltransferase</fullName>
    </recommendedName>
</protein>
<dbReference type="InterPro" id="IPR016181">
    <property type="entry name" value="Acyl_CoA_acyltransferase"/>
</dbReference>
<feature type="compositionally biased region" description="Basic and acidic residues" evidence="1">
    <location>
        <begin position="397"/>
        <end position="409"/>
    </location>
</feature>
<sequence>MTDQKPAGVPVTVSVLSDLSDLDRAVWDACANPGWTSEGRPDGSGSGDGERDAYNPFLSWDFLQALEEAGCVSARTGWQPSHLVMEDGAENVVGVMPCYVKSHSQGEYVFDWGWADAFERAGGEYYPKLQVSVPFTPVTGRKFLIAPGGNPGQRRAGLASALVQLCDRYGASSAHLTFMPEGEWSFAGDLGFLQRTDQQFHWTDDGYGNFEGFLEALASRKRKGLRKERRDALADGIEVEWVTGADLTEAHWDAFFRFYTDTGSRKWGRPYLNRRFFSLLGERMADRVLLILARREGRYIAGALNLIGSDTLYGRYWGCTEHHPFLHFEVCYYQAIDYALANGLKRVEAGAQGEHKLARGYVPVATYSAHYIANAGFREAIDQYLTRERVHMEEERQLLAEHAPFRKPNEGGTPAYPDDAGRLDDDEPA</sequence>
<dbReference type="Gene3D" id="3.40.630.30">
    <property type="match status" value="1"/>
</dbReference>
<dbReference type="PANTHER" id="PTHR47017">
    <property type="entry name" value="ACYL-COA"/>
    <property type="match status" value="1"/>
</dbReference>
<dbReference type="OrthoDB" id="9776898at2"/>
<feature type="region of interest" description="Disordered" evidence="1">
    <location>
        <begin position="397"/>
        <end position="429"/>
    </location>
</feature>
<proteinExistence type="predicted"/>
<name>A0A1H9CIX4_9HYPH</name>
<dbReference type="Pfam" id="PF04339">
    <property type="entry name" value="FemAB_like"/>
    <property type="match status" value="1"/>
</dbReference>
<organism evidence="2 3">
    <name type="scientific">Faunimonas pinastri</name>
    <dbReference type="NCBI Taxonomy" id="1855383"/>
    <lineage>
        <taxon>Bacteria</taxon>
        <taxon>Pseudomonadati</taxon>
        <taxon>Pseudomonadota</taxon>
        <taxon>Alphaproteobacteria</taxon>
        <taxon>Hyphomicrobiales</taxon>
        <taxon>Afifellaceae</taxon>
        <taxon>Faunimonas</taxon>
    </lineage>
</organism>
<dbReference type="EMBL" id="FOFG01000002">
    <property type="protein sequence ID" value="SEQ00558.1"/>
    <property type="molecule type" value="Genomic_DNA"/>
</dbReference>
<dbReference type="Proteomes" id="UP000199647">
    <property type="component" value="Unassembled WGS sequence"/>
</dbReference>
<dbReference type="InterPro" id="IPR007434">
    <property type="entry name" value="FemAB-like"/>
</dbReference>
<dbReference type="AlphaFoldDB" id="A0A1H9CIX4"/>
<evidence type="ECO:0000313" key="2">
    <source>
        <dbReference type="EMBL" id="SEQ00558.1"/>
    </source>
</evidence>
<evidence type="ECO:0000313" key="3">
    <source>
        <dbReference type="Proteomes" id="UP000199647"/>
    </source>
</evidence>
<dbReference type="PANTHER" id="PTHR47017:SF1">
    <property type="entry name" value="ACYL-COA"/>
    <property type="match status" value="1"/>
</dbReference>
<dbReference type="STRING" id="1855383.SAMN05216548_102152"/>
<evidence type="ECO:0008006" key="4">
    <source>
        <dbReference type="Google" id="ProtNLM"/>
    </source>
</evidence>
<reference evidence="2 3" key="1">
    <citation type="submission" date="2016-10" db="EMBL/GenBank/DDBJ databases">
        <authorList>
            <person name="de Groot N.N."/>
        </authorList>
    </citation>
    <scope>NUCLEOTIDE SEQUENCE [LARGE SCALE GENOMIC DNA]</scope>
    <source>
        <strain evidence="2 3">A52C2</strain>
    </source>
</reference>
<dbReference type="SUPFAM" id="SSF55729">
    <property type="entry name" value="Acyl-CoA N-acyltransferases (Nat)"/>
    <property type="match status" value="1"/>
</dbReference>